<dbReference type="RefSeq" id="WP_007049343.1">
    <property type="nucleotide sequence ID" value="NZ_CABKNJ010000005.1"/>
</dbReference>
<accession>A0A3E3DY90</accession>
<dbReference type="Gene3D" id="1.10.10.10">
    <property type="entry name" value="Winged helix-like DNA-binding domain superfamily/Winged helix DNA-binding domain"/>
    <property type="match status" value="1"/>
</dbReference>
<reference evidence="5 6" key="1">
    <citation type="submission" date="2018-08" db="EMBL/GenBank/DDBJ databases">
        <title>A genome reference for cultivated species of the human gut microbiota.</title>
        <authorList>
            <person name="Zou Y."/>
            <person name="Xue W."/>
            <person name="Luo G."/>
        </authorList>
    </citation>
    <scope>NUCLEOTIDE SEQUENCE [LARGE SCALE GENOMIC DNA]</scope>
    <source>
        <strain evidence="5 6">AM25-6</strain>
    </source>
</reference>
<keyword evidence="1" id="KW-0805">Transcription regulation</keyword>
<dbReference type="InterPro" id="IPR036388">
    <property type="entry name" value="WH-like_DNA-bd_sf"/>
</dbReference>
<keyword evidence="3" id="KW-0804">Transcription</keyword>
<dbReference type="GO" id="GO:0003677">
    <property type="term" value="F:DNA binding"/>
    <property type="evidence" value="ECO:0007669"/>
    <property type="project" value="UniProtKB-KW"/>
</dbReference>
<evidence type="ECO:0000256" key="1">
    <source>
        <dbReference type="ARBA" id="ARBA00023015"/>
    </source>
</evidence>
<feature type="domain" description="HTH gntR-type" evidence="4">
    <location>
        <begin position="9"/>
        <end position="77"/>
    </location>
</feature>
<organism evidence="5 6">
    <name type="scientific">Anaerofustis stercorihominis</name>
    <dbReference type="NCBI Taxonomy" id="214853"/>
    <lineage>
        <taxon>Bacteria</taxon>
        <taxon>Bacillati</taxon>
        <taxon>Bacillota</taxon>
        <taxon>Clostridia</taxon>
        <taxon>Eubacteriales</taxon>
        <taxon>Eubacteriaceae</taxon>
        <taxon>Anaerofustis</taxon>
    </lineage>
</organism>
<dbReference type="InterPro" id="IPR036390">
    <property type="entry name" value="WH_DNA-bd_sf"/>
</dbReference>
<dbReference type="GO" id="GO:0003700">
    <property type="term" value="F:DNA-binding transcription factor activity"/>
    <property type="evidence" value="ECO:0007669"/>
    <property type="project" value="InterPro"/>
</dbReference>
<name>A0A3E3DY90_9FIRM</name>
<evidence type="ECO:0000256" key="3">
    <source>
        <dbReference type="ARBA" id="ARBA00023163"/>
    </source>
</evidence>
<protein>
    <submittedName>
        <fullName evidence="5">GntR family transcriptional regulator</fullName>
    </submittedName>
</protein>
<dbReference type="CDD" id="cd07377">
    <property type="entry name" value="WHTH_GntR"/>
    <property type="match status" value="1"/>
</dbReference>
<dbReference type="PROSITE" id="PS50949">
    <property type="entry name" value="HTH_GNTR"/>
    <property type="match status" value="1"/>
</dbReference>
<dbReference type="SUPFAM" id="SSF46785">
    <property type="entry name" value="Winged helix' DNA-binding domain"/>
    <property type="match status" value="1"/>
</dbReference>
<evidence type="ECO:0000256" key="2">
    <source>
        <dbReference type="ARBA" id="ARBA00023125"/>
    </source>
</evidence>
<dbReference type="PANTHER" id="PTHR38445">
    <property type="entry name" value="HTH-TYPE TRANSCRIPTIONAL REPRESSOR YTRA"/>
    <property type="match status" value="1"/>
</dbReference>
<dbReference type="Proteomes" id="UP000261212">
    <property type="component" value="Unassembled WGS sequence"/>
</dbReference>
<dbReference type="Pfam" id="PF00392">
    <property type="entry name" value="GntR"/>
    <property type="match status" value="1"/>
</dbReference>
<dbReference type="EMBL" id="QUSM01000003">
    <property type="protein sequence ID" value="RGD74244.1"/>
    <property type="molecule type" value="Genomic_DNA"/>
</dbReference>
<sequence>MGWEFKSDRPIYLQLASYIERDILKGKYKAADKLASVREFASIANVNPNTVQKAFSELEKNNIVFSSRTSGRFVTEDENVIKERRKLLAREYVDDFLLKMREIGFNDEDIISVIKEAVGGKKDE</sequence>
<keyword evidence="2" id="KW-0238">DNA-binding</keyword>
<evidence type="ECO:0000313" key="5">
    <source>
        <dbReference type="EMBL" id="RGD74244.1"/>
    </source>
</evidence>
<evidence type="ECO:0000259" key="4">
    <source>
        <dbReference type="PROSITE" id="PS50949"/>
    </source>
</evidence>
<evidence type="ECO:0000313" key="6">
    <source>
        <dbReference type="Proteomes" id="UP000261212"/>
    </source>
</evidence>
<comment type="caution">
    <text evidence="5">The sequence shown here is derived from an EMBL/GenBank/DDBJ whole genome shotgun (WGS) entry which is preliminary data.</text>
</comment>
<proteinExistence type="predicted"/>
<dbReference type="PANTHER" id="PTHR38445:SF6">
    <property type="entry name" value="GNTR-FAMILY TRANSCRIPTIONAL REGULATOR"/>
    <property type="match status" value="1"/>
</dbReference>
<dbReference type="AlphaFoldDB" id="A0A3E3DY90"/>
<gene>
    <name evidence="5" type="ORF">DW687_05615</name>
</gene>
<dbReference type="GeneID" id="97999774"/>
<dbReference type="InterPro" id="IPR000524">
    <property type="entry name" value="Tscrpt_reg_HTH_GntR"/>
</dbReference>
<dbReference type="SMART" id="SM00345">
    <property type="entry name" value="HTH_GNTR"/>
    <property type="match status" value="1"/>
</dbReference>